<dbReference type="PANTHER" id="PTHR13239">
    <property type="entry name" value="PROTEIN REQUIRED FOR HYPHAL ANASTOMOSIS HAM-2"/>
    <property type="match status" value="1"/>
</dbReference>
<feature type="region of interest" description="Disordered" evidence="1">
    <location>
        <begin position="15"/>
        <end position="70"/>
    </location>
</feature>
<evidence type="ECO:0000313" key="3">
    <source>
        <dbReference type="EMBL" id="EFC40778.1"/>
    </source>
</evidence>
<dbReference type="STRING" id="5762.D2VQV6"/>
<feature type="compositionally biased region" description="Polar residues" evidence="1">
    <location>
        <begin position="58"/>
        <end position="70"/>
    </location>
</feature>
<dbReference type="VEuPathDB" id="AmoebaDB:NAEGRDRAFT_71361"/>
<dbReference type="GeneID" id="8864452"/>
<evidence type="ECO:0000313" key="4">
    <source>
        <dbReference type="Proteomes" id="UP000006671"/>
    </source>
</evidence>
<dbReference type="Proteomes" id="UP000006671">
    <property type="component" value="Unassembled WGS sequence"/>
</dbReference>
<feature type="region of interest" description="Disordered" evidence="1">
    <location>
        <begin position="87"/>
        <end position="137"/>
    </location>
</feature>
<proteinExistence type="predicted"/>
<gene>
    <name evidence="3" type="ORF">NAEGRDRAFT_71361</name>
</gene>
<feature type="domain" description="Far11/STRP C-terminal" evidence="2">
    <location>
        <begin position="421"/>
        <end position="811"/>
    </location>
</feature>
<feature type="compositionally biased region" description="Polar residues" evidence="1">
    <location>
        <begin position="27"/>
        <end position="45"/>
    </location>
</feature>
<organism evidence="4">
    <name type="scientific">Naegleria gruberi</name>
    <name type="common">Amoeba</name>
    <dbReference type="NCBI Taxonomy" id="5762"/>
    <lineage>
        <taxon>Eukaryota</taxon>
        <taxon>Discoba</taxon>
        <taxon>Heterolobosea</taxon>
        <taxon>Tetramitia</taxon>
        <taxon>Eutetramitia</taxon>
        <taxon>Vahlkampfiidae</taxon>
        <taxon>Naegleria</taxon>
    </lineage>
</organism>
<evidence type="ECO:0000259" key="2">
    <source>
        <dbReference type="SMART" id="SM01293"/>
    </source>
</evidence>
<evidence type="ECO:0000256" key="1">
    <source>
        <dbReference type="SAM" id="MobiDB-lite"/>
    </source>
</evidence>
<dbReference type="InParanoid" id="D2VQV6"/>
<dbReference type="EMBL" id="GG738890">
    <property type="protein sequence ID" value="EFC40778.1"/>
    <property type="molecule type" value="Genomic_DNA"/>
</dbReference>
<dbReference type="InterPro" id="IPR021819">
    <property type="entry name" value="Far11/STRP_C"/>
</dbReference>
<reference evidence="3 4" key="1">
    <citation type="journal article" date="2010" name="Cell">
        <title>The genome of Naegleria gruberi illuminates early eukaryotic versatility.</title>
        <authorList>
            <person name="Fritz-Laylin L.K."/>
            <person name="Prochnik S.E."/>
            <person name="Ginger M.L."/>
            <person name="Dacks J.B."/>
            <person name="Carpenter M.L."/>
            <person name="Field M.C."/>
            <person name="Kuo A."/>
            <person name="Paredez A."/>
            <person name="Chapman J."/>
            <person name="Pham J."/>
            <person name="Shu S."/>
            <person name="Neupane R."/>
            <person name="Cipriano M."/>
            <person name="Mancuso J."/>
            <person name="Tu H."/>
            <person name="Salamov A."/>
            <person name="Lindquist E."/>
            <person name="Shapiro H."/>
            <person name="Lucas S."/>
            <person name="Grigoriev I.V."/>
            <person name="Cande W.Z."/>
            <person name="Fulton C."/>
            <person name="Rokhsar D.S."/>
            <person name="Dawson S.C."/>
        </authorList>
    </citation>
    <scope>NUCLEOTIDE SEQUENCE [LARGE SCALE GENOMIC DNA]</scope>
    <source>
        <strain evidence="3 4">NEG-M</strain>
    </source>
</reference>
<dbReference type="GO" id="GO:0005829">
    <property type="term" value="C:cytosol"/>
    <property type="evidence" value="ECO:0007669"/>
    <property type="project" value="TreeGrafter"/>
</dbReference>
<dbReference type="SMART" id="SM01293">
    <property type="entry name" value="DUF3402"/>
    <property type="match status" value="1"/>
</dbReference>
<dbReference type="PANTHER" id="PTHR13239:SF4">
    <property type="entry name" value="AT25231P"/>
    <property type="match status" value="1"/>
</dbReference>
<keyword evidence="4" id="KW-1185">Reference proteome</keyword>
<dbReference type="OrthoDB" id="18234at2759"/>
<dbReference type="AlphaFoldDB" id="D2VQV6"/>
<accession>D2VQV6</accession>
<dbReference type="RefSeq" id="XP_002673522.1">
    <property type="nucleotide sequence ID" value="XM_002673476.1"/>
</dbReference>
<sequence length="814" mass="93428">MKRFAAAFSKQLAKQQADQHYLAYPSDMNTGDESPSLGPNSVDQNSSSMMDDDDMVITSENNIGTSSNGRKLQDKYLSSIVDGDVESFAPTRSSSPPIEHQQKNTKPTNNKPIMEDVSSPKNNSNQQQEEGKPSTGEALGSAFKRLKTRKKNLSFSKFSGNLKNITVMKKGVIEDYTSDIERGHALLLEACDEFFDKSEALTFHTCKGSDLLKSIGATAIDKELDKIISKIEGSHWEYGYHLLAIVMGYVGTQGSGGSTSVAKANCNIILESNALPTILMAFKHHAFVLADIQIKRLIDTEKFEKECKEKEKWFNLYSNILYIFLTMQSWNPSQDVLEELKYDLFERGVVNRTKYGQKQDSEHFFLVLVKLVKKTLFHEVSDIYNIHSLKKLCMLMHKTLHILFLCDVDNIQKKKGYTKLTKVLEKERAKSLKLKVSTETKAAYIKQNQDNISSKLVEEAIDIYNRAPEKKENNKTNVTLPRALIESPSTTETLYRLMIEDLPDFVLTILTLLDKTTKGELGTGFVGTEQKRRYCNILLKSILSVVLLMIKNWRKSCQMQAKYFIHLLEEADTQVLLFRLLDLEVKSYIVQDECNADVSFMRGDQRSTQSSTSSSNSSNFPKPNWRNVYVLTVALRIIHQMTKDDQYLMSKLIRKHKMHRTLKKVLQVEDIEALCKYSCKILKNCLPQLPLKWKTTNMLVVNNIYFHVRPTLTDTSWIQSLNATIQISQSEYLTEMKKIRDNIQNFHADNYFNWWKSFGWRSVDMVAKMKRQNSEEYDHLVFSEDNGLFGENYVSFMYNSIELSDQDKREALLL</sequence>
<dbReference type="GO" id="GO:0007010">
    <property type="term" value="P:cytoskeleton organization"/>
    <property type="evidence" value="ECO:0007669"/>
    <property type="project" value="TreeGrafter"/>
</dbReference>
<feature type="compositionally biased region" description="Polar residues" evidence="1">
    <location>
        <begin position="119"/>
        <end position="128"/>
    </location>
</feature>
<dbReference type="InterPro" id="IPR040185">
    <property type="entry name" value="Far11/STRP"/>
</dbReference>
<dbReference type="KEGG" id="ngr:NAEGRDRAFT_71361"/>
<dbReference type="OMA" id="CKEKEKW"/>
<dbReference type="Pfam" id="PF11882">
    <property type="entry name" value="DUF3402"/>
    <property type="match status" value="1"/>
</dbReference>
<name>D2VQV6_NAEGR</name>
<protein>
    <submittedName>
        <fullName evidence="3">Predicted protein</fullName>
    </submittedName>
</protein>